<keyword evidence="3" id="KW-1185">Reference proteome</keyword>
<name>A0ABQ0B021_9FIRM</name>
<sequence length="284" mass="32198">MGIVISSLNNKGGVGKTTSILLLAELLAYLEQKVLVVDLDGQSNISMALHAYVEETESSIMGRTAPAQENIFEVFVERLRSREELLKVIYPTNIKGIDIIPSSKRFARIESSMLECYKGPFVLNKALRSIKDDYDYVLIDNAPSLDWFTTNSIAASNYVITPIREDGFSKKGLREILDVIREIKDEHDLENVKFLGTFLTQVDPRTIAVRERIRDYQEAIPELIFKTYIRRDTKIAQIESSFVPMLEYSLDSNALIDYCNLLLEMGVLKGDASRKLKLSMGEDK</sequence>
<protein>
    <submittedName>
        <fullName evidence="2">AAA family ATPase</fullName>
    </submittedName>
</protein>
<dbReference type="RefSeq" id="WP_176255921.1">
    <property type="nucleotide sequence ID" value="NZ_BAABXL010000001.1"/>
</dbReference>
<reference evidence="2 3" key="1">
    <citation type="submission" date="2024-04" db="EMBL/GenBank/DDBJ databases">
        <title>Defined microbial consortia suppress multidrug-resistant proinflammatory Enterobacteriaceae via ecological control.</title>
        <authorList>
            <person name="Furuichi M."/>
            <person name="Kawaguchi T."/>
            <person name="Pust M."/>
            <person name="Yasuma K."/>
            <person name="Plichta D."/>
            <person name="Hasegawa N."/>
            <person name="Ohya T."/>
            <person name="Bhattarai S."/>
            <person name="Sasajima S."/>
            <person name="Aoto Y."/>
            <person name="Tuganbaev T."/>
            <person name="Yaginuma M."/>
            <person name="Ueda M."/>
            <person name="Okahashi N."/>
            <person name="Amafuji K."/>
            <person name="Kiridooshi Y."/>
            <person name="Sugita K."/>
            <person name="Strazar M."/>
            <person name="Skelly A."/>
            <person name="Suda W."/>
            <person name="Hattori M."/>
            <person name="Nakamoto N."/>
            <person name="Caballero S."/>
            <person name="Norman J."/>
            <person name="Olle B."/>
            <person name="Tanoue T."/>
            <person name="Arita M."/>
            <person name="Bucci V."/>
            <person name="Atarashi K."/>
            <person name="Xavier R."/>
            <person name="Honda K."/>
        </authorList>
    </citation>
    <scope>NUCLEOTIDE SEQUENCE [LARGE SCALE GENOMIC DNA]</scope>
    <source>
        <strain evidence="3">f13</strain>
    </source>
</reference>
<evidence type="ECO:0000313" key="2">
    <source>
        <dbReference type="EMBL" id="GAA6269625.1"/>
    </source>
</evidence>
<proteinExistence type="predicted"/>
<dbReference type="InterPro" id="IPR027417">
    <property type="entry name" value="P-loop_NTPase"/>
</dbReference>
<dbReference type="PANTHER" id="PTHR13696:SF99">
    <property type="entry name" value="COBYRINIC ACID AC-DIAMIDE SYNTHASE"/>
    <property type="match status" value="1"/>
</dbReference>
<dbReference type="InterPro" id="IPR025669">
    <property type="entry name" value="AAA_dom"/>
</dbReference>
<dbReference type="CDD" id="cd02042">
    <property type="entry name" value="ParAB_family"/>
    <property type="match status" value="1"/>
</dbReference>
<dbReference type="EMBL" id="BAABXL010000001">
    <property type="protein sequence ID" value="GAA6269625.1"/>
    <property type="molecule type" value="Genomic_DNA"/>
</dbReference>
<dbReference type="Pfam" id="PF13614">
    <property type="entry name" value="AAA_31"/>
    <property type="match status" value="1"/>
</dbReference>
<dbReference type="SUPFAM" id="SSF52540">
    <property type="entry name" value="P-loop containing nucleoside triphosphate hydrolases"/>
    <property type="match status" value="1"/>
</dbReference>
<evidence type="ECO:0000259" key="1">
    <source>
        <dbReference type="Pfam" id="PF13614"/>
    </source>
</evidence>
<comment type="caution">
    <text evidence="2">The sequence shown here is derived from an EMBL/GenBank/DDBJ whole genome shotgun (WGS) entry which is preliminary data.</text>
</comment>
<accession>A0ABQ0B021</accession>
<evidence type="ECO:0000313" key="3">
    <source>
        <dbReference type="Proteomes" id="UP001600894"/>
    </source>
</evidence>
<dbReference type="PANTHER" id="PTHR13696">
    <property type="entry name" value="P-LOOP CONTAINING NUCLEOSIDE TRIPHOSPHATE HYDROLASE"/>
    <property type="match status" value="1"/>
</dbReference>
<dbReference type="InterPro" id="IPR050678">
    <property type="entry name" value="DNA_Partitioning_ATPase"/>
</dbReference>
<dbReference type="Gene3D" id="3.40.50.300">
    <property type="entry name" value="P-loop containing nucleotide triphosphate hydrolases"/>
    <property type="match status" value="1"/>
</dbReference>
<gene>
    <name evidence="2" type="ORF">F130042H8_26850</name>
</gene>
<dbReference type="Proteomes" id="UP001600894">
    <property type="component" value="Unassembled WGS sequence"/>
</dbReference>
<organism evidence="2 3">
    <name type="scientific">Enterocloster alcoholdehydrogenati</name>
    <dbReference type="NCBI Taxonomy" id="2547410"/>
    <lineage>
        <taxon>Bacteria</taxon>
        <taxon>Bacillati</taxon>
        <taxon>Bacillota</taxon>
        <taxon>Clostridia</taxon>
        <taxon>Lachnospirales</taxon>
        <taxon>Lachnospiraceae</taxon>
        <taxon>Enterocloster</taxon>
    </lineage>
</organism>
<feature type="domain" description="AAA" evidence="1">
    <location>
        <begin position="4"/>
        <end position="186"/>
    </location>
</feature>